<evidence type="ECO:0000313" key="1">
    <source>
        <dbReference type="EMBL" id="KAH3738720.1"/>
    </source>
</evidence>
<dbReference type="Proteomes" id="UP000828390">
    <property type="component" value="Unassembled WGS sequence"/>
</dbReference>
<organism evidence="1 2">
    <name type="scientific">Dreissena polymorpha</name>
    <name type="common">Zebra mussel</name>
    <name type="synonym">Mytilus polymorpha</name>
    <dbReference type="NCBI Taxonomy" id="45954"/>
    <lineage>
        <taxon>Eukaryota</taxon>
        <taxon>Metazoa</taxon>
        <taxon>Spiralia</taxon>
        <taxon>Lophotrochozoa</taxon>
        <taxon>Mollusca</taxon>
        <taxon>Bivalvia</taxon>
        <taxon>Autobranchia</taxon>
        <taxon>Heteroconchia</taxon>
        <taxon>Euheterodonta</taxon>
        <taxon>Imparidentia</taxon>
        <taxon>Neoheterodontei</taxon>
        <taxon>Myida</taxon>
        <taxon>Dreissenoidea</taxon>
        <taxon>Dreissenidae</taxon>
        <taxon>Dreissena</taxon>
    </lineage>
</organism>
<comment type="caution">
    <text evidence="1">The sequence shown here is derived from an EMBL/GenBank/DDBJ whole genome shotgun (WGS) entry which is preliminary data.</text>
</comment>
<gene>
    <name evidence="1" type="ORF">DPMN_045361</name>
</gene>
<proteinExistence type="predicted"/>
<dbReference type="AlphaFoldDB" id="A0A9D4D4X8"/>
<reference evidence="1" key="1">
    <citation type="journal article" date="2019" name="bioRxiv">
        <title>The Genome of the Zebra Mussel, Dreissena polymorpha: A Resource for Invasive Species Research.</title>
        <authorList>
            <person name="McCartney M.A."/>
            <person name="Auch B."/>
            <person name="Kono T."/>
            <person name="Mallez S."/>
            <person name="Zhang Y."/>
            <person name="Obille A."/>
            <person name="Becker A."/>
            <person name="Abrahante J.E."/>
            <person name="Garbe J."/>
            <person name="Badalamenti J.P."/>
            <person name="Herman A."/>
            <person name="Mangelson H."/>
            <person name="Liachko I."/>
            <person name="Sullivan S."/>
            <person name="Sone E.D."/>
            <person name="Koren S."/>
            <person name="Silverstein K.A.T."/>
            <person name="Beckman K.B."/>
            <person name="Gohl D.M."/>
        </authorList>
    </citation>
    <scope>NUCLEOTIDE SEQUENCE</scope>
    <source>
        <strain evidence="1">Duluth1</strain>
        <tissue evidence="1">Whole animal</tissue>
    </source>
</reference>
<accession>A0A9D4D4X8</accession>
<evidence type="ECO:0000313" key="2">
    <source>
        <dbReference type="Proteomes" id="UP000828390"/>
    </source>
</evidence>
<sequence>MNNSTASFRTYSPLLLFRYEPTTKSSCSFKAGSRFVELTEGGMDMQIQELWQCQHWTITPRCYQSVRMAEAYLQHLADMS</sequence>
<reference evidence="1" key="2">
    <citation type="submission" date="2020-11" db="EMBL/GenBank/DDBJ databases">
        <authorList>
            <person name="McCartney M.A."/>
            <person name="Auch B."/>
            <person name="Kono T."/>
            <person name="Mallez S."/>
            <person name="Becker A."/>
            <person name="Gohl D.M."/>
            <person name="Silverstein K.A.T."/>
            <person name="Koren S."/>
            <person name="Bechman K.B."/>
            <person name="Herman A."/>
            <person name="Abrahante J.E."/>
            <person name="Garbe J."/>
        </authorList>
    </citation>
    <scope>NUCLEOTIDE SEQUENCE</scope>
    <source>
        <strain evidence="1">Duluth1</strain>
        <tissue evidence="1">Whole animal</tissue>
    </source>
</reference>
<name>A0A9D4D4X8_DREPO</name>
<keyword evidence="2" id="KW-1185">Reference proteome</keyword>
<dbReference type="EMBL" id="JAIWYP010000011">
    <property type="protein sequence ID" value="KAH3738720.1"/>
    <property type="molecule type" value="Genomic_DNA"/>
</dbReference>
<protein>
    <submittedName>
        <fullName evidence="1">Uncharacterized protein</fullName>
    </submittedName>
</protein>